<evidence type="ECO:0000313" key="10">
    <source>
        <dbReference type="Proteomes" id="UP000007754"/>
    </source>
</evidence>
<dbReference type="GO" id="GO:1900182">
    <property type="term" value="P:positive regulation of protein localization to nucleus"/>
    <property type="evidence" value="ECO:0007669"/>
    <property type="project" value="Ensembl"/>
</dbReference>
<dbReference type="Ensembl" id="ENSTGUT00000004071.2">
    <property type="protein sequence ID" value="ENSTGUP00000004027.2"/>
    <property type="gene ID" value="ENSTGUG00000003920.2"/>
</dbReference>
<dbReference type="RefSeq" id="XP_030132962.1">
    <property type="nucleotide sequence ID" value="XM_030277102.4"/>
</dbReference>
<dbReference type="KEGG" id="tgu:100222710"/>
<keyword evidence="5" id="KW-0539">Nucleus</keyword>
<evidence type="ECO:0000259" key="7">
    <source>
        <dbReference type="PROSITE" id="PS51059"/>
    </source>
</evidence>
<dbReference type="GO" id="GO:0000122">
    <property type="term" value="P:negative regulation of transcription by RNA polymerase II"/>
    <property type="evidence" value="ECO:0007669"/>
    <property type="project" value="Ensembl"/>
</dbReference>
<evidence type="ECO:0000256" key="2">
    <source>
        <dbReference type="ARBA" id="ARBA00022676"/>
    </source>
</evidence>
<accession>H0Z0E0</accession>
<comment type="subcellular location">
    <subcellularLocation>
        <location evidence="1">Nucleus</location>
    </subcellularLocation>
</comment>
<dbReference type="Proteomes" id="UP000007754">
    <property type="component" value="Chromosome 7"/>
</dbReference>
<gene>
    <name evidence="9" type="primary">PARP9</name>
</gene>
<evidence type="ECO:0000259" key="8">
    <source>
        <dbReference type="PROSITE" id="PS51154"/>
    </source>
</evidence>
<dbReference type="GO" id="GO:0004857">
    <property type="term" value="F:enzyme inhibitor activity"/>
    <property type="evidence" value="ECO:0007669"/>
    <property type="project" value="Ensembl"/>
</dbReference>
<dbReference type="PROSITE" id="PS51059">
    <property type="entry name" value="PARP_CATALYTIC"/>
    <property type="match status" value="1"/>
</dbReference>
<dbReference type="InterPro" id="IPR043472">
    <property type="entry name" value="Macro_dom-like"/>
</dbReference>
<reference evidence="9" key="2">
    <citation type="submission" date="2025-08" db="UniProtKB">
        <authorList>
            <consortium name="Ensembl"/>
        </authorList>
    </citation>
    <scope>IDENTIFICATION</scope>
</reference>
<dbReference type="GO" id="GO:0010608">
    <property type="term" value="P:post-transcriptional regulation of gene expression"/>
    <property type="evidence" value="ECO:0007669"/>
    <property type="project" value="Ensembl"/>
</dbReference>
<comment type="similarity">
    <text evidence="6">Belongs to the ARTD/PARP family.</text>
</comment>
<dbReference type="GO" id="GO:0090734">
    <property type="term" value="C:site of DNA damage"/>
    <property type="evidence" value="ECO:0007669"/>
    <property type="project" value="Ensembl"/>
</dbReference>
<dbReference type="Gene3D" id="3.40.220.10">
    <property type="entry name" value="Leucine Aminopeptidase, subunit E, domain 1"/>
    <property type="match status" value="2"/>
</dbReference>
<dbReference type="InterPro" id="IPR052056">
    <property type="entry name" value="Mono-ARTD/PARP"/>
</dbReference>
<evidence type="ECO:0000256" key="3">
    <source>
        <dbReference type="ARBA" id="ARBA00022679"/>
    </source>
</evidence>
<evidence type="ECO:0000256" key="4">
    <source>
        <dbReference type="ARBA" id="ARBA00023027"/>
    </source>
</evidence>
<evidence type="ECO:0000256" key="6">
    <source>
        <dbReference type="ARBA" id="ARBA00024347"/>
    </source>
</evidence>
<proteinExistence type="inferred from homology"/>
<dbReference type="InterPro" id="IPR012317">
    <property type="entry name" value="Poly(ADP-ribose)pol_cat_dom"/>
</dbReference>
<evidence type="ECO:0000256" key="5">
    <source>
        <dbReference type="ARBA" id="ARBA00023242"/>
    </source>
</evidence>
<evidence type="ECO:0000256" key="1">
    <source>
        <dbReference type="ARBA" id="ARBA00004123"/>
    </source>
</evidence>
<dbReference type="GeneID" id="100222710"/>
<dbReference type="GO" id="GO:0006302">
    <property type="term" value="P:double-strand break repair"/>
    <property type="evidence" value="ECO:0007669"/>
    <property type="project" value="Ensembl"/>
</dbReference>
<dbReference type="GO" id="GO:0072570">
    <property type="term" value="F:ADP-D-ribose binding"/>
    <property type="evidence" value="ECO:0007669"/>
    <property type="project" value="Ensembl"/>
</dbReference>
<reference evidence="9 10" key="1">
    <citation type="journal article" date="2010" name="Nature">
        <title>The genome of a songbird.</title>
        <authorList>
            <person name="Warren W.C."/>
            <person name="Clayton D.F."/>
            <person name="Ellegren H."/>
            <person name="Arnold A.P."/>
            <person name="Hillier L.W."/>
            <person name="Kunstner A."/>
            <person name="Searle S."/>
            <person name="White S."/>
            <person name="Vilella A.J."/>
            <person name="Fairley S."/>
            <person name="Heger A."/>
            <person name="Kong L."/>
            <person name="Ponting C.P."/>
            <person name="Jarvis E.D."/>
            <person name="Mello C.V."/>
            <person name="Minx P."/>
            <person name="Lovell P."/>
            <person name="Velho T.A."/>
            <person name="Ferris M."/>
            <person name="Balakrishnan C.N."/>
            <person name="Sinha S."/>
            <person name="Blatti C."/>
            <person name="London S.E."/>
            <person name="Li Y."/>
            <person name="Lin Y.C."/>
            <person name="George J."/>
            <person name="Sweedler J."/>
            <person name="Southey B."/>
            <person name="Gunaratne P."/>
            <person name="Watson M."/>
            <person name="Nam K."/>
            <person name="Backstrom N."/>
            <person name="Smeds L."/>
            <person name="Nabholz B."/>
            <person name="Itoh Y."/>
            <person name="Whitney O."/>
            <person name="Pfenning A.R."/>
            <person name="Howard J."/>
            <person name="Volker M."/>
            <person name="Skinner B.M."/>
            <person name="Griffin D.K."/>
            <person name="Ye L."/>
            <person name="McLaren W.M."/>
            <person name="Flicek P."/>
            <person name="Quesada V."/>
            <person name="Velasco G."/>
            <person name="Lopez-Otin C."/>
            <person name="Puente X.S."/>
            <person name="Olender T."/>
            <person name="Lancet D."/>
            <person name="Smit A.F."/>
            <person name="Hubley R."/>
            <person name="Konkel M.K."/>
            <person name="Walker J.A."/>
            <person name="Batzer M.A."/>
            <person name="Gu W."/>
            <person name="Pollock D.D."/>
            <person name="Chen L."/>
            <person name="Cheng Z."/>
            <person name="Eichler E.E."/>
            <person name="Stapley J."/>
            <person name="Slate J."/>
            <person name="Ekblom R."/>
            <person name="Birkhead T."/>
            <person name="Burke T."/>
            <person name="Burt D."/>
            <person name="Scharff C."/>
            <person name="Adam I."/>
            <person name="Richard H."/>
            <person name="Sultan M."/>
            <person name="Soldatov A."/>
            <person name="Lehrach H."/>
            <person name="Edwards S.V."/>
            <person name="Yang S.P."/>
            <person name="Li X."/>
            <person name="Graves T."/>
            <person name="Fulton L."/>
            <person name="Nelson J."/>
            <person name="Chinwalla A."/>
            <person name="Hou S."/>
            <person name="Mardis E.R."/>
            <person name="Wilson R.K."/>
        </authorList>
    </citation>
    <scope>NUCLEOTIDE SEQUENCE [LARGE SCALE GENOMIC DNA]</scope>
</reference>
<dbReference type="GO" id="GO:0045893">
    <property type="term" value="P:positive regulation of DNA-templated transcription"/>
    <property type="evidence" value="ECO:0007669"/>
    <property type="project" value="Ensembl"/>
</dbReference>
<dbReference type="PROSITE" id="PS51154">
    <property type="entry name" value="MACRO"/>
    <property type="match status" value="1"/>
</dbReference>
<dbReference type="PANTHER" id="PTHR14453">
    <property type="entry name" value="PARP/ZINC FINGER CCCH TYPE DOMAIN CONTAINING PROTEIN"/>
    <property type="match status" value="1"/>
</dbReference>
<name>H0Z0E0_TAEGU</name>
<keyword evidence="4" id="KW-0520">NAD</keyword>
<dbReference type="SUPFAM" id="SSF52949">
    <property type="entry name" value="Macro domain-like"/>
    <property type="match status" value="2"/>
</dbReference>
<evidence type="ECO:0000313" key="9">
    <source>
        <dbReference type="Ensembl" id="ENSTGUP00000004027.2"/>
    </source>
</evidence>
<dbReference type="OMA" id="CTQIIVE"/>
<dbReference type="InterPro" id="IPR002589">
    <property type="entry name" value="Macro_dom"/>
</dbReference>
<protein>
    <submittedName>
        <fullName evidence="9">Poly(ADP-ribose) polymerase family member 9</fullName>
    </submittedName>
</protein>
<dbReference type="GeneTree" id="ENSGT00940000158837"/>
<dbReference type="Pfam" id="PF01661">
    <property type="entry name" value="Macro"/>
    <property type="match status" value="1"/>
</dbReference>
<dbReference type="OrthoDB" id="6133115at2759"/>
<feature type="domain" description="PARP catalytic" evidence="7">
    <location>
        <begin position="596"/>
        <end position="804"/>
    </location>
</feature>
<dbReference type="AlphaFoldDB" id="H0Z0E0"/>
<keyword evidence="2" id="KW-0328">Glycosyltransferase</keyword>
<dbReference type="GO" id="GO:0032991">
    <property type="term" value="C:protein-containing complex"/>
    <property type="evidence" value="ECO:0007669"/>
    <property type="project" value="Ensembl"/>
</dbReference>
<reference evidence="9" key="3">
    <citation type="submission" date="2025-09" db="UniProtKB">
        <authorList>
            <consortium name="Ensembl"/>
        </authorList>
    </citation>
    <scope>IDENTIFICATION</scope>
</reference>
<dbReference type="GO" id="GO:0002230">
    <property type="term" value="P:positive regulation of defense response to virus by host"/>
    <property type="evidence" value="ECO:0007669"/>
    <property type="project" value="Ensembl"/>
</dbReference>
<dbReference type="HOGENOM" id="CLU_805489_0_0_1"/>
<keyword evidence="3" id="KW-0808">Transferase</keyword>
<dbReference type="CTD" id="83666"/>
<keyword evidence="10" id="KW-1185">Reference proteome</keyword>
<dbReference type="PANTHER" id="PTHR14453:SF70">
    <property type="entry name" value="PROTEIN MONO-ADP-RIBOSYLTRANSFERASE PARP9"/>
    <property type="match status" value="1"/>
</dbReference>
<dbReference type="Gene3D" id="3.90.228.10">
    <property type="match status" value="1"/>
</dbReference>
<dbReference type="GO" id="GO:0070212">
    <property type="term" value="P:protein poly-ADP-ribosylation"/>
    <property type="evidence" value="ECO:0007669"/>
    <property type="project" value="TreeGrafter"/>
</dbReference>
<dbReference type="GO" id="GO:0042393">
    <property type="term" value="F:histone binding"/>
    <property type="evidence" value="ECO:0007669"/>
    <property type="project" value="Ensembl"/>
</dbReference>
<dbReference type="GO" id="GO:0000077">
    <property type="term" value="P:DNA damage checkpoint signaling"/>
    <property type="evidence" value="ECO:0007669"/>
    <property type="project" value="Ensembl"/>
</dbReference>
<dbReference type="InParanoid" id="H0Z0E0"/>
<dbReference type="GO" id="GO:0010629">
    <property type="term" value="P:negative regulation of gene expression"/>
    <property type="evidence" value="ECO:0007669"/>
    <property type="project" value="Ensembl"/>
</dbReference>
<dbReference type="SMART" id="SM00506">
    <property type="entry name" value="A1pp"/>
    <property type="match status" value="1"/>
</dbReference>
<sequence length="804" mass="90085">MGIVQSYVADFFRGKPALGSSIIMDEVNLMIPISKDAYEALKRRESCLNNLVSKKFACRLAFREATKSTAEVYRKKMKSGIDICVYKDDLTRHKVDIVVNAANEYLEHGAGLALALVKAGGPEIKEESKLYVQRFGKVKVGDIAVTGGGKLPCKGIIHVVGPRWYALEKERCCYLLQKAILNVLHYVSAPGKALKSVAIPAVSSGIYAFPIDLCSQVIVMAVKEFVEASPPGCLREIRLVNIDESTVAEIKKACEKFLGGSNSLEDTMPLSPSQSVPHLKLENIRLRIIKQDPANLNNTAIVNFLNAKGEPSSETSKRLLEKEGAAFRKEFQHHLRHPTRFKEPMVVKRREPPSTFVLHVALQYQHPVLQLQELKDAVKRCLGYFQDHSSPSMSFPINWSPELPVDIVAETMIEAVLNFARAHPAKREVQFVVCPDDHAAYEVVWRKFYSAKYKLENRSDPLSTESGSQTAKEHASSKPVIELRGFTPTALGAAESWLQNVMNIQKGYRAVIENNYIFCLGKDEFAELSQDQLSSVYVSEEVRDGRAKLELQGPPDVLIDAVLTTEELLLRVQEKTIAEQEKLLYSMCQAEAGLLSEGDFHMTSITDYFQISPVECHLQEFKDREKEFEKAGLHVLRIEKIHNPLLSAAFQKMKKKVDGSSKTTCKLYQNVPADFCCSVCQTGFHRMYSPPKEQKYGAGIYFTKNPRYLTKDKATQEMDSKMYVFEADVVTGSYTTGQTSCIMPPALDRNAFTLYDSLVDSLVSPEVFVIFNGFAALPQYLLTCSPMTDRYVGLGGNKQDPQWE</sequence>
<dbReference type="GO" id="GO:0005829">
    <property type="term" value="C:cytosol"/>
    <property type="evidence" value="ECO:0007669"/>
    <property type="project" value="Ensembl"/>
</dbReference>
<dbReference type="GO" id="GO:0140802">
    <property type="term" value="F:NAD+-protein-C-terminal glycine ADP-ribosyltransferase activity"/>
    <property type="evidence" value="ECO:0007669"/>
    <property type="project" value="Ensembl"/>
</dbReference>
<dbReference type="SUPFAM" id="SSF56399">
    <property type="entry name" value="ADP-ribosylation"/>
    <property type="match status" value="1"/>
</dbReference>
<dbReference type="STRING" id="59729.ENSTGUP00000004027"/>
<dbReference type="GO" id="GO:0005739">
    <property type="term" value="C:mitochondrion"/>
    <property type="evidence" value="ECO:0007669"/>
    <property type="project" value="Ensembl"/>
</dbReference>
<dbReference type="GO" id="GO:0097677">
    <property type="term" value="F:STAT family protein binding"/>
    <property type="evidence" value="ECO:0007669"/>
    <property type="project" value="Ensembl"/>
</dbReference>
<feature type="domain" description="Macro" evidence="8">
    <location>
        <begin position="70"/>
        <end position="258"/>
    </location>
</feature>
<dbReference type="CDD" id="cd02907">
    <property type="entry name" value="Macro_Af1521_BAL-like"/>
    <property type="match status" value="1"/>
</dbReference>
<dbReference type="GO" id="GO:0060335">
    <property type="term" value="P:positive regulation of type II interferon-mediated signaling pathway"/>
    <property type="evidence" value="ECO:0007669"/>
    <property type="project" value="Ensembl"/>
</dbReference>
<dbReference type="GO" id="GO:0044389">
    <property type="term" value="F:ubiquitin-like protein ligase binding"/>
    <property type="evidence" value="ECO:0007669"/>
    <property type="project" value="Ensembl"/>
</dbReference>
<dbReference type="GO" id="GO:0005654">
    <property type="term" value="C:nucleoplasm"/>
    <property type="evidence" value="ECO:0007669"/>
    <property type="project" value="Ensembl"/>
</dbReference>
<dbReference type="GO" id="GO:0003950">
    <property type="term" value="F:NAD+ poly-ADP-ribosyltransferase activity"/>
    <property type="evidence" value="ECO:0007669"/>
    <property type="project" value="Ensembl"/>
</dbReference>
<organism evidence="9 10">
    <name type="scientific">Taeniopygia guttata</name>
    <name type="common">Zebra finch</name>
    <name type="synonym">Poephila guttata</name>
    <dbReference type="NCBI Taxonomy" id="59729"/>
    <lineage>
        <taxon>Eukaryota</taxon>
        <taxon>Metazoa</taxon>
        <taxon>Chordata</taxon>
        <taxon>Craniata</taxon>
        <taxon>Vertebrata</taxon>
        <taxon>Euteleostomi</taxon>
        <taxon>Archelosauria</taxon>
        <taxon>Archosauria</taxon>
        <taxon>Dinosauria</taxon>
        <taxon>Saurischia</taxon>
        <taxon>Theropoda</taxon>
        <taxon>Coelurosauria</taxon>
        <taxon>Aves</taxon>
        <taxon>Neognathae</taxon>
        <taxon>Neoaves</taxon>
        <taxon>Telluraves</taxon>
        <taxon>Australaves</taxon>
        <taxon>Passeriformes</taxon>
        <taxon>Passeroidea</taxon>
        <taxon>Estrildidae</taxon>
        <taxon>Estrildinae</taxon>
        <taxon>Taeniopygia</taxon>
    </lineage>
</organism>
<dbReference type="GO" id="GO:0003714">
    <property type="term" value="F:transcription corepressor activity"/>
    <property type="evidence" value="ECO:0007669"/>
    <property type="project" value="Ensembl"/>
</dbReference>